<dbReference type="GO" id="GO:0016757">
    <property type="term" value="F:glycosyltransferase activity"/>
    <property type="evidence" value="ECO:0007669"/>
    <property type="project" value="UniProtKB-UniRule"/>
</dbReference>
<dbReference type="PANTHER" id="PTHR21645:SF2">
    <property type="entry name" value="GLYCOSYLTRANSFERASE FAMILY 92 PROTEIN F59C6.8"/>
    <property type="match status" value="1"/>
</dbReference>
<dbReference type="WBParaSite" id="Gr19_v10_g14190.t1">
    <property type="protein sequence ID" value="Gr19_v10_g14190.t1"/>
    <property type="gene ID" value="Gr19_v10_g14190"/>
</dbReference>
<evidence type="ECO:0000256" key="5">
    <source>
        <dbReference type="ARBA" id="ARBA00022692"/>
    </source>
</evidence>
<keyword evidence="7" id="KW-0472">Membrane</keyword>
<evidence type="ECO:0000256" key="6">
    <source>
        <dbReference type="ARBA" id="ARBA00022989"/>
    </source>
</evidence>
<dbReference type="GO" id="GO:0016020">
    <property type="term" value="C:membrane"/>
    <property type="evidence" value="ECO:0007669"/>
    <property type="project" value="UniProtKB-SubCell"/>
</dbReference>
<dbReference type="Proteomes" id="UP000887572">
    <property type="component" value="Unplaced"/>
</dbReference>
<evidence type="ECO:0000313" key="10">
    <source>
        <dbReference type="WBParaSite" id="Gr19_v10_g14190.t1"/>
    </source>
</evidence>
<dbReference type="PANTHER" id="PTHR21645">
    <property type="entry name" value="GLYCOSYLTRANSFERASE FAMILY 92 PROTEIN"/>
    <property type="match status" value="1"/>
</dbReference>
<keyword evidence="5" id="KW-0812">Transmembrane</keyword>
<dbReference type="Pfam" id="PF01697">
    <property type="entry name" value="Glyco_transf_92"/>
    <property type="match status" value="1"/>
</dbReference>
<comment type="subcellular location">
    <subcellularLocation>
        <location evidence="1">Membrane</location>
        <topology evidence="1">Single-pass membrane protein</topology>
    </subcellularLocation>
</comment>
<evidence type="ECO:0000256" key="3">
    <source>
        <dbReference type="ARBA" id="ARBA00022676"/>
    </source>
</evidence>
<dbReference type="InterPro" id="IPR008166">
    <property type="entry name" value="Glyco_transf_92"/>
</dbReference>
<protein>
    <recommendedName>
        <fullName evidence="8">Glycosyltransferase family 92 protein</fullName>
        <ecNumber evidence="8">2.4.1.-</ecNumber>
    </recommendedName>
</protein>
<evidence type="ECO:0000256" key="7">
    <source>
        <dbReference type="ARBA" id="ARBA00023136"/>
    </source>
</evidence>
<evidence type="ECO:0000256" key="2">
    <source>
        <dbReference type="ARBA" id="ARBA00007647"/>
    </source>
</evidence>
<keyword evidence="9" id="KW-1185">Reference proteome</keyword>
<evidence type="ECO:0000313" key="9">
    <source>
        <dbReference type="Proteomes" id="UP000887572"/>
    </source>
</evidence>
<sequence length="393" mass="45435">MKEHGIHIVHYPFLDEWIVASKRYKCISAIVAFKRYKCISAIVAFKRYKCISAIIAFKRYKCISAIVAFKRYKCISAIVAFKRYKCISAIIAFKRYKCIIASKRWKSTTFCAHFGIVQHYSDNKFVLLINAPVDGMIEATTFVAKSTNGTDHSQQNFALFLAAPPNIVCKWTNYMAVFDSVENPKSLEIGFGSNSVPVEFQLPYLKKRVQVGTCFSPIFFAENWQLVVLAIEIYRHYGIKLQYAAEFLIVGDVDDILVPDHGNYYEEFIRNDYRHKKNAVALLYVRYTVDITRKAANFSLFDALTTAKVAMYQPDDPKYVVNTSRAESLWIHWPYKIKPNTATRLVPSTEGRMLHFRNWHYSDDNGNSTGNYMHMNVIKIKFRKILFCGGPWH</sequence>
<dbReference type="AlphaFoldDB" id="A0A914H8D9"/>
<keyword evidence="4 8" id="KW-0808">Transferase</keyword>
<keyword evidence="6" id="KW-1133">Transmembrane helix</keyword>
<evidence type="ECO:0000256" key="1">
    <source>
        <dbReference type="ARBA" id="ARBA00004167"/>
    </source>
</evidence>
<proteinExistence type="inferred from homology"/>
<dbReference type="EC" id="2.4.1.-" evidence="8"/>
<name>A0A914H8D9_GLORO</name>
<organism evidence="9 10">
    <name type="scientific">Globodera rostochiensis</name>
    <name type="common">Golden nematode worm</name>
    <name type="synonym">Heterodera rostochiensis</name>
    <dbReference type="NCBI Taxonomy" id="31243"/>
    <lineage>
        <taxon>Eukaryota</taxon>
        <taxon>Metazoa</taxon>
        <taxon>Ecdysozoa</taxon>
        <taxon>Nematoda</taxon>
        <taxon>Chromadorea</taxon>
        <taxon>Rhabditida</taxon>
        <taxon>Tylenchina</taxon>
        <taxon>Tylenchomorpha</taxon>
        <taxon>Tylenchoidea</taxon>
        <taxon>Heteroderidae</taxon>
        <taxon>Heteroderinae</taxon>
        <taxon>Globodera</taxon>
    </lineage>
</organism>
<dbReference type="InterPro" id="IPR052012">
    <property type="entry name" value="GTase_92"/>
</dbReference>
<reference evidence="10" key="1">
    <citation type="submission" date="2022-11" db="UniProtKB">
        <authorList>
            <consortium name="WormBaseParasite"/>
        </authorList>
    </citation>
    <scope>IDENTIFICATION</scope>
</reference>
<comment type="similarity">
    <text evidence="2 8">Belongs to the glycosyltransferase 92 family.</text>
</comment>
<keyword evidence="3 8" id="KW-0328">Glycosyltransferase</keyword>
<evidence type="ECO:0000256" key="4">
    <source>
        <dbReference type="ARBA" id="ARBA00022679"/>
    </source>
</evidence>
<accession>A0A914H8D9</accession>
<evidence type="ECO:0000256" key="8">
    <source>
        <dbReference type="RuleBase" id="RU366017"/>
    </source>
</evidence>